<dbReference type="AlphaFoldDB" id="S8AW77"/>
<dbReference type="Proteomes" id="UP000019376">
    <property type="component" value="Unassembled WGS sequence"/>
</dbReference>
<dbReference type="OrthoDB" id="61390at2759"/>
<evidence type="ECO:0008006" key="3">
    <source>
        <dbReference type="Google" id="ProtNLM"/>
    </source>
</evidence>
<name>S8AW77_PENO1</name>
<keyword evidence="2" id="KW-1185">Reference proteome</keyword>
<dbReference type="HOGENOM" id="CLU_039068_3_0_1"/>
<dbReference type="Gene3D" id="3.40.50.150">
    <property type="entry name" value="Vaccinia Virus protein VP39"/>
    <property type="match status" value="1"/>
</dbReference>
<gene>
    <name evidence="1" type="ORF">PDE_01073</name>
</gene>
<sequence>MMKTLLLEIMDHYRVAGLSFATGILVTLASSLIPAIWHCPTNPFLGQMVQLRKKRSRLASRPGGLSQFDLTDHYGLEQQVLNLDFNAQTMWMNVGFWKNNPQSLPEACQALLEEVLQKSGLLNCGDQPFSVLEVGCGCAEPARYLRKNFAASFDQYIGITLNGCQAEDAATRLAADCKMSSQSQNCSSKNRVYCADAAKPSSWPRELQKTVVQLITRRNTAAKDHPIWLLALDTLYHFTPDRKQILTYACQTLDASLMATDIIIADKISWLDRIKLRLVFNGLKVPWTNIMTRDQYTEMLVNCGYKKENITMIDITAHSFNGFDKFTQKHMEMWEAMGGSKVIPRAVRMMGWVMGWWARSGTVKEYVVIAKK</sequence>
<protein>
    <recommendedName>
        <fullName evidence="3">Methyltransferase domain-containing protein</fullName>
    </recommendedName>
</protein>
<proteinExistence type="predicted"/>
<dbReference type="PhylomeDB" id="S8AW77"/>
<dbReference type="InterPro" id="IPR029063">
    <property type="entry name" value="SAM-dependent_MTases_sf"/>
</dbReference>
<evidence type="ECO:0000313" key="1">
    <source>
        <dbReference type="EMBL" id="EPS26137.1"/>
    </source>
</evidence>
<accession>S8AW77</accession>
<reference evidence="1 2" key="1">
    <citation type="journal article" date="2013" name="PLoS ONE">
        <title>Genomic and secretomic analyses reveal unique features of the lignocellulolytic enzyme system of Penicillium decumbens.</title>
        <authorList>
            <person name="Liu G."/>
            <person name="Zhang L."/>
            <person name="Wei X."/>
            <person name="Zou G."/>
            <person name="Qin Y."/>
            <person name="Ma L."/>
            <person name="Li J."/>
            <person name="Zheng H."/>
            <person name="Wang S."/>
            <person name="Wang C."/>
            <person name="Xun L."/>
            <person name="Zhao G.-P."/>
            <person name="Zhou Z."/>
            <person name="Qu Y."/>
        </authorList>
    </citation>
    <scope>NUCLEOTIDE SEQUENCE [LARGE SCALE GENOMIC DNA]</scope>
    <source>
        <strain evidence="2">114-2 / CGMCC 5302</strain>
    </source>
</reference>
<dbReference type="EMBL" id="KB644408">
    <property type="protein sequence ID" value="EPS26137.1"/>
    <property type="molecule type" value="Genomic_DNA"/>
</dbReference>
<dbReference type="SUPFAM" id="SSF53335">
    <property type="entry name" value="S-adenosyl-L-methionine-dependent methyltransferases"/>
    <property type="match status" value="1"/>
</dbReference>
<evidence type="ECO:0000313" key="2">
    <source>
        <dbReference type="Proteomes" id="UP000019376"/>
    </source>
</evidence>
<dbReference type="STRING" id="933388.S8AW77"/>
<organism evidence="1 2">
    <name type="scientific">Penicillium oxalicum (strain 114-2 / CGMCC 5302)</name>
    <name type="common">Penicillium decumbens</name>
    <dbReference type="NCBI Taxonomy" id="933388"/>
    <lineage>
        <taxon>Eukaryota</taxon>
        <taxon>Fungi</taxon>
        <taxon>Dikarya</taxon>
        <taxon>Ascomycota</taxon>
        <taxon>Pezizomycotina</taxon>
        <taxon>Eurotiomycetes</taxon>
        <taxon>Eurotiomycetidae</taxon>
        <taxon>Eurotiales</taxon>
        <taxon>Aspergillaceae</taxon>
        <taxon>Penicillium</taxon>
    </lineage>
</organism>
<dbReference type="eggNOG" id="ENOG502S5S2">
    <property type="taxonomic scope" value="Eukaryota"/>
</dbReference>